<feature type="domain" description="CCHC-type" evidence="4">
    <location>
        <begin position="50"/>
        <end position="65"/>
    </location>
</feature>
<dbReference type="InterPro" id="IPR001878">
    <property type="entry name" value="Znf_CCHC"/>
</dbReference>
<name>A0A7S4E667_9STRA</name>
<sequence length="230" mass="24013">MDAPLSAGRGPKDPSERKPRGGGGGGPRGGARSGGGGGGRPGRGGRPQVCYNCGQEGHISAECPNPKVEGGVKKCYNCGELGHISADCPQPRKEREPRAPRNGDRKGYSEHDDRGGKQNRKEDRACRICGKIGHLARDCRSAGAKTDKTCRICGKVGHLARDCRSKGAQKGGKGQKRGRGGPRSASDLDKEMDLYHGKPAKKGKPTADELDAEMDAYNKAAATGAVAAEA</sequence>
<feature type="domain" description="CCHC-type" evidence="4">
    <location>
        <begin position="126"/>
        <end position="141"/>
    </location>
</feature>
<gene>
    <name evidence="5" type="ORF">PCAL00307_LOCUS7987</name>
    <name evidence="6" type="ORF">PECAL_6P16720</name>
</gene>
<feature type="domain" description="CCHC-type" evidence="4">
    <location>
        <begin position="74"/>
        <end position="90"/>
    </location>
</feature>
<accession>A0A7S4E667</accession>
<proteinExistence type="predicted"/>
<dbReference type="InterPro" id="IPR025715">
    <property type="entry name" value="FoP_C"/>
</dbReference>
<evidence type="ECO:0000256" key="3">
    <source>
        <dbReference type="SAM" id="MobiDB-lite"/>
    </source>
</evidence>
<feature type="region of interest" description="Disordered" evidence="3">
    <location>
        <begin position="163"/>
        <end position="211"/>
    </location>
</feature>
<dbReference type="InterPro" id="IPR051714">
    <property type="entry name" value="Znf_CCHC_NABP"/>
</dbReference>
<evidence type="ECO:0000313" key="5">
    <source>
        <dbReference type="EMBL" id="CAE0692551.1"/>
    </source>
</evidence>
<keyword evidence="2" id="KW-0479">Metal-binding</keyword>
<feature type="domain" description="CCHC-type" evidence="4">
    <location>
        <begin position="150"/>
        <end position="165"/>
    </location>
</feature>
<feature type="compositionally biased region" description="Basic and acidic residues" evidence="3">
    <location>
        <begin position="90"/>
        <end position="122"/>
    </location>
</feature>
<keyword evidence="2" id="KW-0862">Zinc</keyword>
<dbReference type="SMART" id="SM00343">
    <property type="entry name" value="ZnF_C2HC"/>
    <property type="match status" value="4"/>
</dbReference>
<evidence type="ECO:0000313" key="6">
    <source>
        <dbReference type="EMBL" id="CAH0380034.1"/>
    </source>
</evidence>
<evidence type="ECO:0000256" key="2">
    <source>
        <dbReference type="PROSITE-ProRule" id="PRU00047"/>
    </source>
</evidence>
<dbReference type="GO" id="GO:0008270">
    <property type="term" value="F:zinc ion binding"/>
    <property type="evidence" value="ECO:0007669"/>
    <property type="project" value="UniProtKB-KW"/>
</dbReference>
<dbReference type="Pfam" id="PF00098">
    <property type="entry name" value="zf-CCHC"/>
    <property type="match status" value="4"/>
</dbReference>
<dbReference type="GO" id="GO:0003723">
    <property type="term" value="F:RNA binding"/>
    <property type="evidence" value="ECO:0007669"/>
    <property type="project" value="UniProtKB-KW"/>
</dbReference>
<evidence type="ECO:0000313" key="7">
    <source>
        <dbReference type="Proteomes" id="UP000789595"/>
    </source>
</evidence>
<dbReference type="EMBL" id="HBIW01009359">
    <property type="protein sequence ID" value="CAE0692551.1"/>
    <property type="molecule type" value="Transcribed_RNA"/>
</dbReference>
<dbReference type="InterPro" id="IPR036875">
    <property type="entry name" value="Znf_CCHC_sf"/>
</dbReference>
<dbReference type="EMBL" id="CAKKNE010000006">
    <property type="protein sequence ID" value="CAH0380034.1"/>
    <property type="molecule type" value="Genomic_DNA"/>
</dbReference>
<dbReference type="PROSITE" id="PS50158">
    <property type="entry name" value="ZF_CCHC"/>
    <property type="match status" value="4"/>
</dbReference>
<reference evidence="5" key="1">
    <citation type="submission" date="2021-01" db="EMBL/GenBank/DDBJ databases">
        <authorList>
            <person name="Corre E."/>
            <person name="Pelletier E."/>
            <person name="Niang G."/>
            <person name="Scheremetjew M."/>
            <person name="Finn R."/>
            <person name="Kale V."/>
            <person name="Holt S."/>
            <person name="Cochrane G."/>
            <person name="Meng A."/>
            <person name="Brown T."/>
            <person name="Cohen L."/>
        </authorList>
    </citation>
    <scope>NUCLEOTIDE SEQUENCE</scope>
    <source>
        <strain evidence="5">CCMP1756</strain>
    </source>
</reference>
<organism evidence="5">
    <name type="scientific">Pelagomonas calceolata</name>
    <dbReference type="NCBI Taxonomy" id="35677"/>
    <lineage>
        <taxon>Eukaryota</taxon>
        <taxon>Sar</taxon>
        <taxon>Stramenopiles</taxon>
        <taxon>Ochrophyta</taxon>
        <taxon>Pelagophyceae</taxon>
        <taxon>Pelagomonadales</taxon>
        <taxon>Pelagomonadaceae</taxon>
        <taxon>Pelagomonas</taxon>
    </lineage>
</organism>
<dbReference type="SUPFAM" id="SSF57756">
    <property type="entry name" value="Retrovirus zinc finger-like domains"/>
    <property type="match status" value="2"/>
</dbReference>
<feature type="region of interest" description="Disordered" evidence="3">
    <location>
        <begin position="1"/>
        <end position="51"/>
    </location>
</feature>
<dbReference type="Pfam" id="PF13865">
    <property type="entry name" value="FoP_duplication"/>
    <property type="match status" value="1"/>
</dbReference>
<keyword evidence="7" id="KW-1185">Reference proteome</keyword>
<feature type="compositionally biased region" description="Basic and acidic residues" evidence="3">
    <location>
        <begin position="186"/>
        <end position="196"/>
    </location>
</feature>
<reference evidence="6" key="2">
    <citation type="submission" date="2021-11" db="EMBL/GenBank/DDBJ databases">
        <authorList>
            <consortium name="Genoscope - CEA"/>
            <person name="William W."/>
        </authorList>
    </citation>
    <scope>NUCLEOTIDE SEQUENCE</scope>
</reference>
<dbReference type="AlphaFoldDB" id="A0A7S4E667"/>
<dbReference type="Gene3D" id="4.10.60.10">
    <property type="entry name" value="Zinc finger, CCHC-type"/>
    <property type="match status" value="4"/>
</dbReference>
<dbReference type="Proteomes" id="UP000789595">
    <property type="component" value="Unassembled WGS sequence"/>
</dbReference>
<keyword evidence="2" id="KW-0863">Zinc-finger</keyword>
<feature type="compositionally biased region" description="Basic and acidic residues" evidence="3">
    <location>
        <begin position="10"/>
        <end position="19"/>
    </location>
</feature>
<feature type="compositionally biased region" description="Gly residues" evidence="3">
    <location>
        <begin position="21"/>
        <end position="45"/>
    </location>
</feature>
<evidence type="ECO:0000259" key="4">
    <source>
        <dbReference type="PROSITE" id="PS50158"/>
    </source>
</evidence>
<dbReference type="SMART" id="SM01218">
    <property type="entry name" value="FoP_duplication"/>
    <property type="match status" value="1"/>
</dbReference>
<feature type="region of interest" description="Disordered" evidence="3">
    <location>
        <begin position="82"/>
        <end position="122"/>
    </location>
</feature>
<dbReference type="OrthoDB" id="196607at2759"/>
<keyword evidence="1" id="KW-0694">RNA-binding</keyword>
<dbReference type="PANTHER" id="PTHR23002">
    <property type="entry name" value="ZINC FINGER CCHC DOMAIN CONTAINING PROTEIN"/>
    <property type="match status" value="1"/>
</dbReference>
<evidence type="ECO:0000256" key="1">
    <source>
        <dbReference type="ARBA" id="ARBA00022884"/>
    </source>
</evidence>
<protein>
    <recommendedName>
        <fullName evidence="4">CCHC-type domain-containing protein</fullName>
    </recommendedName>
</protein>